<accession>A0A1Y1Z0W2</accession>
<protein>
    <submittedName>
        <fullName evidence="2">Uncharacterized protein</fullName>
    </submittedName>
</protein>
<organism evidence="2 3">
    <name type="scientific">Clohesyomyces aquaticus</name>
    <dbReference type="NCBI Taxonomy" id="1231657"/>
    <lineage>
        <taxon>Eukaryota</taxon>
        <taxon>Fungi</taxon>
        <taxon>Dikarya</taxon>
        <taxon>Ascomycota</taxon>
        <taxon>Pezizomycotina</taxon>
        <taxon>Dothideomycetes</taxon>
        <taxon>Pleosporomycetidae</taxon>
        <taxon>Pleosporales</taxon>
        <taxon>Lindgomycetaceae</taxon>
        <taxon>Clohesyomyces</taxon>
    </lineage>
</organism>
<dbReference type="Proteomes" id="UP000193144">
    <property type="component" value="Unassembled WGS sequence"/>
</dbReference>
<comment type="caution">
    <text evidence="2">The sequence shown here is derived from an EMBL/GenBank/DDBJ whole genome shotgun (WGS) entry which is preliminary data.</text>
</comment>
<keyword evidence="1" id="KW-0732">Signal</keyword>
<evidence type="ECO:0000313" key="2">
    <source>
        <dbReference type="EMBL" id="ORY03932.1"/>
    </source>
</evidence>
<proteinExistence type="predicted"/>
<dbReference type="AlphaFoldDB" id="A0A1Y1Z0W2"/>
<evidence type="ECO:0000313" key="3">
    <source>
        <dbReference type="Proteomes" id="UP000193144"/>
    </source>
</evidence>
<sequence length="93" mass="10122">MKASISIIAVLLTMALGQTTTFPVCTRELLRTDECASVVDANACYNQDRFKSARTLACIDGTSDADRTKKACKCCTCVGTVMCDWVKSQKLKC</sequence>
<keyword evidence="3" id="KW-1185">Reference proteome</keyword>
<dbReference type="EMBL" id="MCFA01000141">
    <property type="protein sequence ID" value="ORY03932.1"/>
    <property type="molecule type" value="Genomic_DNA"/>
</dbReference>
<feature type="chain" id="PRO_5012146717" evidence="1">
    <location>
        <begin position="18"/>
        <end position="93"/>
    </location>
</feature>
<evidence type="ECO:0000256" key="1">
    <source>
        <dbReference type="SAM" id="SignalP"/>
    </source>
</evidence>
<name>A0A1Y1Z0W2_9PLEO</name>
<feature type="signal peptide" evidence="1">
    <location>
        <begin position="1"/>
        <end position="17"/>
    </location>
</feature>
<gene>
    <name evidence="2" type="ORF">BCR34DRAFT_491984</name>
</gene>
<reference evidence="2 3" key="1">
    <citation type="submission" date="2016-07" db="EMBL/GenBank/DDBJ databases">
        <title>Pervasive Adenine N6-methylation of Active Genes in Fungi.</title>
        <authorList>
            <consortium name="DOE Joint Genome Institute"/>
            <person name="Mondo S.J."/>
            <person name="Dannebaum R.O."/>
            <person name="Kuo R.C."/>
            <person name="Labutti K."/>
            <person name="Haridas S."/>
            <person name="Kuo A."/>
            <person name="Salamov A."/>
            <person name="Ahrendt S.R."/>
            <person name="Lipzen A."/>
            <person name="Sullivan W."/>
            <person name="Andreopoulos W.B."/>
            <person name="Clum A."/>
            <person name="Lindquist E."/>
            <person name="Daum C."/>
            <person name="Ramamoorthy G.K."/>
            <person name="Gryganskyi A."/>
            <person name="Culley D."/>
            <person name="Magnuson J.K."/>
            <person name="James T.Y."/>
            <person name="O'Malley M.A."/>
            <person name="Stajich J.E."/>
            <person name="Spatafora J.W."/>
            <person name="Visel A."/>
            <person name="Grigoriev I.V."/>
        </authorList>
    </citation>
    <scope>NUCLEOTIDE SEQUENCE [LARGE SCALE GENOMIC DNA]</scope>
    <source>
        <strain evidence="2 3">CBS 115471</strain>
    </source>
</reference>
<dbReference type="OrthoDB" id="5194348at2759"/>